<name>A0A6J6U9S6_9ZZZZ</name>
<organism evidence="1">
    <name type="scientific">freshwater metagenome</name>
    <dbReference type="NCBI Taxonomy" id="449393"/>
    <lineage>
        <taxon>unclassified sequences</taxon>
        <taxon>metagenomes</taxon>
        <taxon>ecological metagenomes</taxon>
    </lineage>
</organism>
<dbReference type="EMBL" id="CAEZYQ010000018">
    <property type="protein sequence ID" value="CAB4755337.1"/>
    <property type="molecule type" value="Genomic_DNA"/>
</dbReference>
<proteinExistence type="predicted"/>
<reference evidence="1" key="1">
    <citation type="submission" date="2020-05" db="EMBL/GenBank/DDBJ databases">
        <authorList>
            <person name="Chiriac C."/>
            <person name="Salcher M."/>
            <person name="Ghai R."/>
            <person name="Kavagutti S V."/>
        </authorList>
    </citation>
    <scope>NUCLEOTIDE SEQUENCE</scope>
</reference>
<evidence type="ECO:0000313" key="1">
    <source>
        <dbReference type="EMBL" id="CAB4755337.1"/>
    </source>
</evidence>
<sequence>MLERWEASGGHWEVLVQRGDWIEVALVNCDGEQMSRVSSPRTSVLRSYLDGRRVSTD</sequence>
<gene>
    <name evidence="1" type="ORF">UFOPK2761_02261</name>
</gene>
<accession>A0A6J6U9S6</accession>
<protein>
    <submittedName>
        <fullName evidence="1">Unannotated protein</fullName>
    </submittedName>
</protein>
<dbReference type="AlphaFoldDB" id="A0A6J6U9S6"/>